<comment type="function">
    <text evidence="5">Protease that catalyzes two essential functions in the SUMO pathway: processing of full-length SUMOs to their mature forms and deconjugation of SUMO from targeted proteins.</text>
</comment>
<feature type="region of interest" description="Disordered" evidence="6">
    <location>
        <begin position="978"/>
        <end position="1036"/>
    </location>
</feature>
<evidence type="ECO:0000256" key="5">
    <source>
        <dbReference type="ARBA" id="ARBA00057729"/>
    </source>
</evidence>
<protein>
    <submittedName>
        <fullName evidence="8">Ulp1 protease family, C-terminal catalytic domain-containing protein</fullName>
    </submittedName>
</protein>
<keyword evidence="9" id="KW-1185">Reference proteome</keyword>
<dbReference type="SUPFAM" id="SSF54001">
    <property type="entry name" value="Cysteine proteinases"/>
    <property type="match status" value="1"/>
</dbReference>
<accession>A0A2U1NW25</accession>
<feature type="compositionally biased region" description="Polar residues" evidence="6">
    <location>
        <begin position="1009"/>
        <end position="1019"/>
    </location>
</feature>
<dbReference type="InterPro" id="IPR038765">
    <property type="entry name" value="Papain-like_cys_pep_sf"/>
</dbReference>
<dbReference type="GO" id="GO:0006508">
    <property type="term" value="P:proteolysis"/>
    <property type="evidence" value="ECO:0007669"/>
    <property type="project" value="UniProtKB-KW"/>
</dbReference>
<evidence type="ECO:0000256" key="3">
    <source>
        <dbReference type="ARBA" id="ARBA00022786"/>
    </source>
</evidence>
<feature type="region of interest" description="Disordered" evidence="6">
    <location>
        <begin position="120"/>
        <end position="166"/>
    </location>
</feature>
<evidence type="ECO:0000256" key="1">
    <source>
        <dbReference type="ARBA" id="ARBA00005234"/>
    </source>
</evidence>
<feature type="compositionally biased region" description="Basic residues" evidence="6">
    <location>
        <begin position="1027"/>
        <end position="1036"/>
    </location>
</feature>
<dbReference type="Pfam" id="PF02902">
    <property type="entry name" value="Peptidase_C48"/>
    <property type="match status" value="1"/>
</dbReference>
<evidence type="ECO:0000313" key="9">
    <source>
        <dbReference type="Proteomes" id="UP000245207"/>
    </source>
</evidence>
<dbReference type="AlphaFoldDB" id="A0A2U1NW25"/>
<evidence type="ECO:0000256" key="4">
    <source>
        <dbReference type="ARBA" id="ARBA00022801"/>
    </source>
</evidence>
<dbReference type="GO" id="GO:0008234">
    <property type="term" value="F:cysteine-type peptidase activity"/>
    <property type="evidence" value="ECO:0007669"/>
    <property type="project" value="InterPro"/>
</dbReference>
<reference evidence="8 9" key="1">
    <citation type="journal article" date="2018" name="Mol. Plant">
        <title>The genome of Artemisia annua provides insight into the evolution of Asteraceae family and artemisinin biosynthesis.</title>
        <authorList>
            <person name="Shen Q."/>
            <person name="Zhang L."/>
            <person name="Liao Z."/>
            <person name="Wang S."/>
            <person name="Yan T."/>
            <person name="Shi P."/>
            <person name="Liu M."/>
            <person name="Fu X."/>
            <person name="Pan Q."/>
            <person name="Wang Y."/>
            <person name="Lv Z."/>
            <person name="Lu X."/>
            <person name="Zhang F."/>
            <person name="Jiang W."/>
            <person name="Ma Y."/>
            <person name="Chen M."/>
            <person name="Hao X."/>
            <person name="Li L."/>
            <person name="Tang Y."/>
            <person name="Lv G."/>
            <person name="Zhou Y."/>
            <person name="Sun X."/>
            <person name="Brodelius P.E."/>
            <person name="Rose J.K.C."/>
            <person name="Tang K."/>
        </authorList>
    </citation>
    <scope>NUCLEOTIDE SEQUENCE [LARGE SCALE GENOMIC DNA]</scope>
    <source>
        <strain evidence="9">cv. Huhao1</strain>
        <tissue evidence="8">Leaf</tissue>
    </source>
</reference>
<sequence length="1036" mass="115111">MNTYSRKVKTGVVNKKLEVLDFKETEGENAVDKYNFLTKAAVGKDITTEDIKYVSSLKIDANKISHVVASILEESSRVVADSSDDLIAADHPPESSPELRTDLPELEVSAPAGAEVKVAATSASPSNDKLDSGAEVKVAATSASPSNDQLDSGAEVSVVATSASPSNHKLDSAVLDSFPSPTRHVCSDEALETDSHETGSLCEKSSASPDVAEDHAAVGKVITAEQIKYVSSLKIDANKMGHVFASLLEDSSRAVADSNDDLIAADHRPESSPELRTDLPELEVRAPDGAEINVATASASPCNDKVNSAMLDLLPSLTEPDEAVEMDSPEDGSMCERSSSSDVAEDDGTGPSSSHFIDGWEMESEDSTTVVFYPDYVMYRGCHFTDSAISFTSNFIQLVGSTDDGDDQTKKYKWEIEDILHIRSHLFEPVEMVMVKIHVLTNDTEPTENGECTSGTELKFAICGSDWLSRFEEIVYLNKDYEALWSSIIDSEGTMLGHNGVSFSKYLPSFDRPFEEVVYPKGDADAVSITKRDFDLLEPGIFLNDTIIDFYIKYLKNKLNPDERHRFHFFNSFFFRKLADPDKSSLDASTGRAGYQRVKKWTRKVSLFEKDFVFIPVNYNYHWSLIVICHLGEVATYDDGDANESNKVPCVLHMDSIRGSHPGLKGLVQSYLREEWIGRQQVASEEISSRFDNLRFLYLELPQQENSFDCGLFLLHYVELFLEQVPPHFNPFQITNSSSFLNVDWFTPTDASVKRVVIQKLISDLLENPYQESTSNVVNDKQCHLSCPTTDVHKGTVVNMSQKDCNSSMLHQSSLDDQNIEISLIPSSSYMQCVDDPNIDLKPSIESESFQGTPYPNFNHTNSFNEYKSSLTPVKEDVEESEQFVYSQTEPGFQQENDDSALPYSSQGYQTPGLWHAPVVYDHETVNNNIESSPEASESSEDSIEVVDDIRQLDSEHISKKRKDPPRSPVQETFSESVQMVDGNGNDDPTSLMDMIPGSSFRFPDMQVMGQNGSENFSGLESDMQHPMKKIRMTES</sequence>
<dbReference type="OrthoDB" id="442460at2759"/>
<dbReference type="FunFam" id="3.30.310.130:FF:000006">
    <property type="entry name" value="Probable ubiquitin-like-specific protease 2B"/>
    <property type="match status" value="1"/>
</dbReference>
<proteinExistence type="inferred from homology"/>
<dbReference type="Gene3D" id="1.10.418.20">
    <property type="match status" value="1"/>
</dbReference>
<keyword evidence="2 8" id="KW-0645">Protease</keyword>
<feature type="region of interest" description="Disordered" evidence="6">
    <location>
        <begin position="323"/>
        <end position="360"/>
    </location>
</feature>
<gene>
    <name evidence="8" type="ORF">CTI12_AA221910</name>
</gene>
<evidence type="ECO:0000256" key="6">
    <source>
        <dbReference type="SAM" id="MobiDB-lite"/>
    </source>
</evidence>
<feature type="compositionally biased region" description="Polar residues" evidence="6">
    <location>
        <begin position="885"/>
        <end position="895"/>
    </location>
</feature>
<dbReference type="PANTHER" id="PTHR47764:SF2">
    <property type="entry name" value="UBIQUITIN-LIKE PROTEASE FAMILY PROFILE DOMAIN-CONTAINING PROTEIN"/>
    <property type="match status" value="1"/>
</dbReference>
<dbReference type="Pfam" id="PF25352">
    <property type="entry name" value="PH_ULP"/>
    <property type="match status" value="1"/>
</dbReference>
<dbReference type="Gene3D" id="3.30.310.130">
    <property type="entry name" value="Ubiquitin-related"/>
    <property type="match status" value="1"/>
</dbReference>
<dbReference type="PROSITE" id="PS50600">
    <property type="entry name" value="ULP_PROTEASE"/>
    <property type="match status" value="1"/>
</dbReference>
<dbReference type="EMBL" id="PKPP01002091">
    <property type="protein sequence ID" value="PWA77688.1"/>
    <property type="molecule type" value="Genomic_DNA"/>
</dbReference>
<dbReference type="InterPro" id="IPR057375">
    <property type="entry name" value="ULP2A/B_PH"/>
</dbReference>
<evidence type="ECO:0000259" key="7">
    <source>
        <dbReference type="PROSITE" id="PS50600"/>
    </source>
</evidence>
<comment type="similarity">
    <text evidence="1">Belongs to the peptidase C48 family.</text>
</comment>
<dbReference type="STRING" id="35608.A0A2U1NW25"/>
<evidence type="ECO:0000256" key="2">
    <source>
        <dbReference type="ARBA" id="ARBA00022670"/>
    </source>
</evidence>
<evidence type="ECO:0000313" key="8">
    <source>
        <dbReference type="EMBL" id="PWA77688.1"/>
    </source>
</evidence>
<dbReference type="PANTHER" id="PTHR47764">
    <property type="entry name" value="UBIQUITIN-LIKE-SPECIFIC PROTEASE 2B-RELATED"/>
    <property type="match status" value="1"/>
</dbReference>
<feature type="compositionally biased region" description="Polar residues" evidence="6">
    <location>
        <begin position="141"/>
        <end position="150"/>
    </location>
</feature>
<feature type="domain" description="Ubiquitin-like protease family profile" evidence="7">
    <location>
        <begin position="527"/>
        <end position="721"/>
    </location>
</feature>
<comment type="caution">
    <text evidence="8">The sequence shown here is derived from an EMBL/GenBank/DDBJ whole genome shotgun (WGS) entry which is preliminary data.</text>
</comment>
<dbReference type="Proteomes" id="UP000245207">
    <property type="component" value="Unassembled WGS sequence"/>
</dbReference>
<keyword evidence="3" id="KW-0833">Ubl conjugation pathway</keyword>
<dbReference type="InterPro" id="IPR003653">
    <property type="entry name" value="Peptidase_C48_C"/>
</dbReference>
<name>A0A2U1NW25_ARTAN</name>
<keyword evidence="4" id="KW-0378">Hydrolase</keyword>
<organism evidence="8 9">
    <name type="scientific">Artemisia annua</name>
    <name type="common">Sweet wormwood</name>
    <dbReference type="NCBI Taxonomy" id="35608"/>
    <lineage>
        <taxon>Eukaryota</taxon>
        <taxon>Viridiplantae</taxon>
        <taxon>Streptophyta</taxon>
        <taxon>Embryophyta</taxon>
        <taxon>Tracheophyta</taxon>
        <taxon>Spermatophyta</taxon>
        <taxon>Magnoliopsida</taxon>
        <taxon>eudicotyledons</taxon>
        <taxon>Gunneridae</taxon>
        <taxon>Pentapetalae</taxon>
        <taxon>asterids</taxon>
        <taxon>campanulids</taxon>
        <taxon>Asterales</taxon>
        <taxon>Asteraceae</taxon>
        <taxon>Asteroideae</taxon>
        <taxon>Anthemideae</taxon>
        <taxon>Artemisiinae</taxon>
        <taxon>Artemisia</taxon>
    </lineage>
</organism>
<feature type="region of interest" description="Disordered" evidence="6">
    <location>
        <begin position="885"/>
        <end position="909"/>
    </location>
</feature>